<dbReference type="Gene3D" id="3.30.870.10">
    <property type="entry name" value="Endonuclease Chain A"/>
    <property type="match status" value="2"/>
</dbReference>
<dbReference type="PANTHER" id="PTHR30218">
    <property type="entry name" value="POLYPHOSPHATE KINASE"/>
    <property type="match status" value="1"/>
</dbReference>
<feature type="binding site" evidence="7">
    <location>
        <position position="580"/>
    </location>
    <ligand>
        <name>ATP</name>
        <dbReference type="ChEBI" id="CHEBI:30616"/>
    </ligand>
</feature>
<gene>
    <name evidence="7" type="primary">ppk</name>
    <name evidence="11" type="ORF">GCM10023185_07250</name>
</gene>
<evidence type="ECO:0000256" key="8">
    <source>
        <dbReference type="RuleBase" id="RU003800"/>
    </source>
</evidence>
<dbReference type="HAMAP" id="MF_00347">
    <property type="entry name" value="Polyphosphate_kinase"/>
    <property type="match status" value="1"/>
</dbReference>
<dbReference type="InterPro" id="IPR036832">
    <property type="entry name" value="PPK_N_dom_sf"/>
</dbReference>
<feature type="binding site" evidence="7">
    <location>
        <position position="421"/>
    </location>
    <ligand>
        <name>Mg(2+)</name>
        <dbReference type="ChEBI" id="CHEBI:18420"/>
    </ligand>
</feature>
<feature type="binding site" evidence="7">
    <location>
        <position position="391"/>
    </location>
    <ligand>
        <name>Mg(2+)</name>
        <dbReference type="ChEBI" id="CHEBI:18420"/>
    </ligand>
</feature>
<reference evidence="12" key="1">
    <citation type="journal article" date="2019" name="Int. J. Syst. Evol. Microbiol.">
        <title>The Global Catalogue of Microorganisms (GCM) 10K type strain sequencing project: providing services to taxonomists for standard genome sequencing and annotation.</title>
        <authorList>
            <consortium name="The Broad Institute Genomics Platform"/>
            <consortium name="The Broad Institute Genome Sequencing Center for Infectious Disease"/>
            <person name="Wu L."/>
            <person name="Ma J."/>
        </authorList>
    </citation>
    <scope>NUCLEOTIDE SEQUENCE [LARGE SCALE GENOMIC DNA]</scope>
    <source>
        <strain evidence="12">JCM 17923</strain>
    </source>
</reference>
<dbReference type="Proteomes" id="UP001501153">
    <property type="component" value="Unassembled WGS sequence"/>
</dbReference>
<comment type="similarity">
    <text evidence="7 8">Belongs to the polyphosphate kinase 1 (PPK1) family.</text>
</comment>
<dbReference type="Pfam" id="PF13089">
    <property type="entry name" value="PP_kinase_N"/>
    <property type="match status" value="1"/>
</dbReference>
<dbReference type="SUPFAM" id="SSF143724">
    <property type="entry name" value="PHP14-like"/>
    <property type="match status" value="1"/>
</dbReference>
<evidence type="ECO:0000259" key="10">
    <source>
        <dbReference type="PROSITE" id="PS50035"/>
    </source>
</evidence>
<dbReference type="Pfam" id="PF02503">
    <property type="entry name" value="PP_kinase"/>
    <property type="match status" value="1"/>
</dbReference>
<keyword evidence="2 7" id="KW-0808">Transferase</keyword>
<comment type="PTM">
    <text evidence="7 8">An intermediate of this reaction is the autophosphorylated ppk in which a phosphate is covalently linked to a histidine residue through a N-P bond.</text>
</comment>
<dbReference type="InterPro" id="IPR041108">
    <property type="entry name" value="PP_kinase_C_1"/>
</dbReference>
<dbReference type="InterPro" id="IPR024953">
    <property type="entry name" value="PP_kinase_middle"/>
</dbReference>
<evidence type="ECO:0000313" key="11">
    <source>
        <dbReference type="EMBL" id="GAA4350012.1"/>
    </source>
</evidence>
<keyword evidence="7" id="KW-0479">Metal-binding</keyword>
<dbReference type="InterPro" id="IPR001736">
    <property type="entry name" value="PLipase_D/transphosphatidylase"/>
</dbReference>
<dbReference type="Gene3D" id="3.30.1840.10">
    <property type="entry name" value="Polyphosphate kinase middle domain"/>
    <property type="match status" value="1"/>
</dbReference>
<evidence type="ECO:0000256" key="3">
    <source>
        <dbReference type="ARBA" id="ARBA00022741"/>
    </source>
</evidence>
<comment type="cofactor">
    <cofactor evidence="7">
        <name>Mg(2+)</name>
        <dbReference type="ChEBI" id="CHEBI:18420"/>
    </cofactor>
</comment>
<dbReference type="RefSeq" id="WP_345233914.1">
    <property type="nucleotide sequence ID" value="NZ_BAABGZ010000010.1"/>
</dbReference>
<keyword evidence="5 7" id="KW-0067">ATP-binding</keyword>
<dbReference type="NCBIfam" id="TIGR03705">
    <property type="entry name" value="poly_P_kin"/>
    <property type="match status" value="1"/>
</dbReference>
<evidence type="ECO:0000256" key="7">
    <source>
        <dbReference type="HAMAP-Rule" id="MF_00347"/>
    </source>
</evidence>
<sequence>MKLFKSADLIRKSKYISRDLSWLRFNYRVLDQAQDPSRSLFDKLKFLAITSSNLDEFFMIRVGSLYNYIDYGKERVDYSGLREMPFRRKLLDFAHRFVNDQSLTYLNELKPQFEKSGFNILRIADLTELELKKVDGYFKNTIFPLLTPMVYDSYHGFPLMMNQMLIFGVVTRIGNSLGLDGEPDKGQERLTFVQLPQNLTRFFELNRKDKVIFVPIEEIVREYLPRLFRNVEILAATLFRITRNGDFTLEESDDIDSDFIKEIQVGLKTRKRGRVVRVEVEPNASPVMMEVLRERWNIDNGNIFVINSLIDMKGLWQIVRHPNFRGKGAKSPAPVQPLSLPEGTEDNLFEYLKHHDVLLHHPYNSIEPMVRLLEQAAEDPHVLGIKQTIYRLADDSRVSAALLKAAENGKHVSVLFEVKARFDEEKNIREGARLEKAGCFVIYGVSKYKTHTKLMMIIRKEGEKVTRYVHIGSGNYNEQTSRLYTDLSLLTTNDTYGHDVSEFFNVITGHSQPDDYEYLITAPKDMRQQLIHLIREEVKHARKGLPSGIVMKMNSLEDKEMIDEFYKAAKAGVPIRFIVRGICCLRPGRPGLSDNIEVRSIVGEYLEHARLFYFHNGGDARVYAGSADVMVRSFDRRIEALFLIVNPQLKREAINILMLNMLDNQNSYQMREDGAYIRQRPAAGEPVVNVHRDFFKRDEAQLALATPEGLLALLDQQTARRQELAAALGTIEEKAAVEAGGEALDIDEDDASADDFGRGGDEVAAPAADDAASVSDAGHGEAGFGSEVDVADAAAIGKRH</sequence>
<evidence type="ECO:0000256" key="4">
    <source>
        <dbReference type="ARBA" id="ARBA00022777"/>
    </source>
</evidence>
<keyword evidence="6 7" id="KW-0460">Magnesium</keyword>
<comment type="function">
    <text evidence="7 8">Catalyzes the reversible transfer of the terminal phosphate of ATP to form a long-chain polyphosphate (polyP).</text>
</comment>
<dbReference type="InterPro" id="IPR036830">
    <property type="entry name" value="PP_kinase_middle_dom_sf"/>
</dbReference>
<feature type="domain" description="PLD phosphodiesterase" evidence="10">
    <location>
        <begin position="446"/>
        <end position="480"/>
    </location>
</feature>
<feature type="active site" description="Phosphohistidine intermediate" evidence="7">
    <location>
        <position position="451"/>
    </location>
</feature>
<dbReference type="PROSITE" id="PS50035">
    <property type="entry name" value="PLD"/>
    <property type="match status" value="1"/>
</dbReference>
<accession>A0ABP8I2F7</accession>
<proteinExistence type="inferred from homology"/>
<dbReference type="Pfam" id="PF13090">
    <property type="entry name" value="PP_kinase_C"/>
    <property type="match status" value="1"/>
</dbReference>
<dbReference type="InterPro" id="IPR025200">
    <property type="entry name" value="PPK_C_dom2"/>
</dbReference>
<evidence type="ECO:0000256" key="5">
    <source>
        <dbReference type="ARBA" id="ARBA00022840"/>
    </source>
</evidence>
<name>A0ABP8I2F7_9BACT</name>
<evidence type="ECO:0000256" key="2">
    <source>
        <dbReference type="ARBA" id="ARBA00022679"/>
    </source>
</evidence>
<dbReference type="CDD" id="cd09168">
    <property type="entry name" value="PLDc_PaPPK1_C2_like"/>
    <property type="match status" value="1"/>
</dbReference>
<evidence type="ECO:0000256" key="9">
    <source>
        <dbReference type="SAM" id="MobiDB-lite"/>
    </source>
</evidence>
<dbReference type="InterPro" id="IPR025198">
    <property type="entry name" value="PPK_N_dom"/>
</dbReference>
<dbReference type="Gene3D" id="1.20.58.310">
    <property type="entry name" value="Polyphosphate kinase N-terminal domain"/>
    <property type="match status" value="1"/>
</dbReference>
<dbReference type="EC" id="2.7.4.1" evidence="7 8"/>
<organism evidence="11 12">
    <name type="scientific">Hymenobacter saemangeumensis</name>
    <dbReference type="NCBI Taxonomy" id="1084522"/>
    <lineage>
        <taxon>Bacteria</taxon>
        <taxon>Pseudomonadati</taxon>
        <taxon>Bacteroidota</taxon>
        <taxon>Cytophagia</taxon>
        <taxon>Cytophagales</taxon>
        <taxon>Hymenobacteraceae</taxon>
        <taxon>Hymenobacter</taxon>
    </lineage>
</organism>
<feature type="compositionally biased region" description="Low complexity" evidence="9">
    <location>
        <begin position="763"/>
        <end position="777"/>
    </location>
</feature>
<keyword evidence="12" id="KW-1185">Reference proteome</keyword>
<dbReference type="NCBIfam" id="NF003921">
    <property type="entry name" value="PRK05443.2-2"/>
    <property type="match status" value="1"/>
</dbReference>
<dbReference type="SUPFAM" id="SSF140356">
    <property type="entry name" value="PPK N-terminal domain-like"/>
    <property type="match status" value="1"/>
</dbReference>
<feature type="region of interest" description="Disordered" evidence="9">
    <location>
        <begin position="740"/>
        <end position="786"/>
    </location>
</feature>
<dbReference type="InterPro" id="IPR003414">
    <property type="entry name" value="PP_kinase"/>
</dbReference>
<keyword evidence="3 7" id="KW-0547">Nucleotide-binding</keyword>
<keyword evidence="1 7" id="KW-0597">Phosphoprotein</keyword>
<dbReference type="PIRSF" id="PIRSF015589">
    <property type="entry name" value="PP_kinase"/>
    <property type="match status" value="1"/>
</dbReference>
<dbReference type="SUPFAM" id="SSF56024">
    <property type="entry name" value="Phospholipase D/nuclease"/>
    <property type="match status" value="2"/>
</dbReference>
<comment type="catalytic activity">
    <reaction evidence="7 8">
        <text>[phosphate](n) + ATP = [phosphate](n+1) + ADP</text>
        <dbReference type="Rhea" id="RHEA:19573"/>
        <dbReference type="Rhea" id="RHEA-COMP:9859"/>
        <dbReference type="Rhea" id="RHEA-COMP:14280"/>
        <dbReference type="ChEBI" id="CHEBI:16838"/>
        <dbReference type="ChEBI" id="CHEBI:30616"/>
        <dbReference type="ChEBI" id="CHEBI:456216"/>
        <dbReference type="EC" id="2.7.4.1"/>
    </reaction>
</comment>
<evidence type="ECO:0000313" key="12">
    <source>
        <dbReference type="Proteomes" id="UP001501153"/>
    </source>
</evidence>
<comment type="caution">
    <text evidence="11">The sequence shown here is derived from an EMBL/GenBank/DDBJ whole genome shotgun (WGS) entry which is preliminary data.</text>
</comment>
<evidence type="ECO:0000256" key="1">
    <source>
        <dbReference type="ARBA" id="ARBA00022553"/>
    </source>
</evidence>
<dbReference type="Pfam" id="PF17941">
    <property type="entry name" value="PP_kinase_C_1"/>
    <property type="match status" value="1"/>
</dbReference>
<dbReference type="PANTHER" id="PTHR30218:SF0">
    <property type="entry name" value="POLYPHOSPHATE KINASE"/>
    <property type="match status" value="1"/>
</dbReference>
<feature type="binding site" evidence="7">
    <location>
        <position position="484"/>
    </location>
    <ligand>
        <name>ATP</name>
        <dbReference type="ChEBI" id="CHEBI:30616"/>
    </ligand>
</feature>
<feature type="compositionally biased region" description="Acidic residues" evidence="9">
    <location>
        <begin position="744"/>
        <end position="753"/>
    </location>
</feature>
<dbReference type="EMBL" id="BAABGZ010000010">
    <property type="protein sequence ID" value="GAA4350012.1"/>
    <property type="molecule type" value="Genomic_DNA"/>
</dbReference>
<feature type="binding site" evidence="7">
    <location>
        <position position="608"/>
    </location>
    <ligand>
        <name>ATP</name>
        <dbReference type="ChEBI" id="CHEBI:30616"/>
    </ligand>
</feature>
<evidence type="ECO:0000256" key="6">
    <source>
        <dbReference type="ARBA" id="ARBA00022842"/>
    </source>
</evidence>
<dbReference type="GO" id="GO:0016301">
    <property type="term" value="F:kinase activity"/>
    <property type="evidence" value="ECO:0007669"/>
    <property type="project" value="UniProtKB-KW"/>
</dbReference>
<protein>
    <recommendedName>
        <fullName evidence="7 8">Polyphosphate kinase</fullName>
        <ecNumber evidence="7 8">2.7.4.1</ecNumber>
    </recommendedName>
    <alternativeName>
        <fullName evidence="7">ATP-polyphosphate phosphotransferase</fullName>
    </alternativeName>
    <alternativeName>
        <fullName evidence="7">Polyphosphoric acid kinase</fullName>
    </alternativeName>
</protein>
<feature type="binding site" evidence="7">
    <location>
        <position position="53"/>
    </location>
    <ligand>
        <name>ATP</name>
        <dbReference type="ChEBI" id="CHEBI:30616"/>
    </ligand>
</feature>
<keyword evidence="4 7" id="KW-0418">Kinase</keyword>